<dbReference type="Pfam" id="PF01135">
    <property type="entry name" value="PCMT"/>
    <property type="match status" value="1"/>
</dbReference>
<dbReference type="Gene3D" id="3.40.50.150">
    <property type="entry name" value="Vaccinia Virus protein VP39"/>
    <property type="match status" value="1"/>
</dbReference>
<dbReference type="RefSeq" id="WP_067906391.1">
    <property type="nucleotide sequence ID" value="NZ_KQ954244.1"/>
</dbReference>
<sequence>MTVVEERANIADAGSEAARRAMIDSQLRVSGINDPDILAAFLAVPREDFLPEARRAVAYADRAVALGDGAVLSPALTYGQMLIAAEPAAEDSVLVIGNPGGYLAALAAQLAAKVTLVAASGDWAGAGQHTLVLVDGAIEDMPAALAHVLTEEGRLVTGVVERGVTRLALGRKVAGALALTVLAEADFAALATFVAKPKWSF</sequence>
<dbReference type="AlphaFoldDB" id="A0A117UWP5"/>
<gene>
    <name evidence="1" type="ORF">AQZ52_02725</name>
</gene>
<accession>A0A117UWP5</accession>
<protein>
    <submittedName>
        <fullName evidence="1">Protein-L-isoaspartate O-methyltransferase</fullName>
    </submittedName>
</protein>
<reference evidence="1 2" key="1">
    <citation type="submission" date="2015-10" db="EMBL/GenBank/DDBJ databases">
        <title>Draft genome sequence of Novosphingobium fuchskuhlense DSM 25065 isolated from a surface water sample of the southwest basin of Lake Grosse Fuchskuhle.</title>
        <authorList>
            <person name="Ruckert C."/>
            <person name="Winkler A."/>
            <person name="Glaeser J."/>
            <person name="Grossart H.-P."/>
            <person name="Kalinowski J."/>
            <person name="Glaeser S."/>
        </authorList>
    </citation>
    <scope>NUCLEOTIDE SEQUENCE [LARGE SCALE GENOMIC DNA]</scope>
    <source>
        <strain evidence="1 2">FNE08-7</strain>
    </source>
</reference>
<dbReference type="STRING" id="1117702.AQZ52_02725"/>
<dbReference type="OrthoDB" id="9798496at2"/>
<dbReference type="InterPro" id="IPR029063">
    <property type="entry name" value="SAM-dependent_MTases_sf"/>
</dbReference>
<keyword evidence="1" id="KW-0489">Methyltransferase</keyword>
<dbReference type="EMBL" id="LLZS01000003">
    <property type="protein sequence ID" value="KUR72220.1"/>
    <property type="molecule type" value="Genomic_DNA"/>
</dbReference>
<proteinExistence type="predicted"/>
<keyword evidence="1" id="KW-0808">Transferase</keyword>
<evidence type="ECO:0000313" key="2">
    <source>
        <dbReference type="Proteomes" id="UP000058012"/>
    </source>
</evidence>
<dbReference type="GO" id="GO:0008168">
    <property type="term" value="F:methyltransferase activity"/>
    <property type="evidence" value="ECO:0007669"/>
    <property type="project" value="UniProtKB-KW"/>
</dbReference>
<name>A0A117UWP5_9SPHN</name>
<comment type="caution">
    <text evidence="1">The sequence shown here is derived from an EMBL/GenBank/DDBJ whole genome shotgun (WGS) entry which is preliminary data.</text>
</comment>
<evidence type="ECO:0000313" key="1">
    <source>
        <dbReference type="EMBL" id="KUR72220.1"/>
    </source>
</evidence>
<keyword evidence="2" id="KW-1185">Reference proteome</keyword>
<organism evidence="1 2">
    <name type="scientific">Novosphingobium fuchskuhlense</name>
    <dbReference type="NCBI Taxonomy" id="1117702"/>
    <lineage>
        <taxon>Bacteria</taxon>
        <taxon>Pseudomonadati</taxon>
        <taxon>Pseudomonadota</taxon>
        <taxon>Alphaproteobacteria</taxon>
        <taxon>Sphingomonadales</taxon>
        <taxon>Sphingomonadaceae</taxon>
        <taxon>Novosphingobium</taxon>
    </lineage>
</organism>
<dbReference type="Proteomes" id="UP000058012">
    <property type="component" value="Unassembled WGS sequence"/>
</dbReference>
<dbReference type="SUPFAM" id="SSF53335">
    <property type="entry name" value="S-adenosyl-L-methionine-dependent methyltransferases"/>
    <property type="match status" value="1"/>
</dbReference>
<dbReference type="GO" id="GO:0032259">
    <property type="term" value="P:methylation"/>
    <property type="evidence" value="ECO:0007669"/>
    <property type="project" value="UniProtKB-KW"/>
</dbReference>